<dbReference type="InterPro" id="IPR002885">
    <property type="entry name" value="PPR_rpt"/>
</dbReference>
<dbReference type="GO" id="GO:0003729">
    <property type="term" value="F:mRNA binding"/>
    <property type="evidence" value="ECO:0007669"/>
    <property type="project" value="UniProtKB-ARBA"/>
</dbReference>
<name>A0A8J5YF68_9ROSI</name>
<dbReference type="AlphaFoldDB" id="A0A8J5YF68"/>
<dbReference type="FunFam" id="1.25.40.10:FF:000690">
    <property type="entry name" value="Pentatricopeptide repeat-containing protein"/>
    <property type="match status" value="1"/>
</dbReference>
<dbReference type="GO" id="GO:0009451">
    <property type="term" value="P:RNA modification"/>
    <property type="evidence" value="ECO:0007669"/>
    <property type="project" value="InterPro"/>
</dbReference>
<dbReference type="InterPro" id="IPR032867">
    <property type="entry name" value="DYW_dom"/>
</dbReference>
<dbReference type="InterPro" id="IPR046848">
    <property type="entry name" value="E_motif"/>
</dbReference>
<dbReference type="Proteomes" id="UP000701853">
    <property type="component" value="Chromosome 7"/>
</dbReference>
<dbReference type="Pfam" id="PF20430">
    <property type="entry name" value="Eplus_motif"/>
    <property type="match status" value="1"/>
</dbReference>
<evidence type="ECO:0000256" key="3">
    <source>
        <dbReference type="PROSITE-ProRule" id="PRU00708"/>
    </source>
</evidence>
<dbReference type="Gene3D" id="1.25.40.10">
    <property type="entry name" value="Tetratricopeptide repeat domain"/>
    <property type="match status" value="1"/>
</dbReference>
<dbReference type="Pfam" id="PF20431">
    <property type="entry name" value="E_motif"/>
    <property type="match status" value="1"/>
</dbReference>
<dbReference type="OrthoDB" id="185373at2759"/>
<dbReference type="InterPro" id="IPR011990">
    <property type="entry name" value="TPR-like_helical_dom_sf"/>
</dbReference>
<proteinExistence type="inferred from homology"/>
<accession>A0A8J5YF68</accession>
<comment type="similarity">
    <text evidence="1">Belongs to the PPR family. PCMP-H subfamily.</text>
</comment>
<dbReference type="NCBIfam" id="TIGR00756">
    <property type="entry name" value="PPR"/>
    <property type="match status" value="2"/>
</dbReference>
<evidence type="ECO:0000313" key="6">
    <source>
        <dbReference type="Proteomes" id="UP000701853"/>
    </source>
</evidence>
<reference evidence="5 6" key="1">
    <citation type="journal article" date="2021" name="bioRxiv">
        <title>The Gossypium anomalum genome as a resource for cotton improvement and evolutionary analysis of hybrid incompatibility.</title>
        <authorList>
            <person name="Grover C.E."/>
            <person name="Yuan D."/>
            <person name="Arick M.A."/>
            <person name="Miller E.R."/>
            <person name="Hu G."/>
            <person name="Peterson D.G."/>
            <person name="Wendel J.F."/>
            <person name="Udall J.A."/>
        </authorList>
    </citation>
    <scope>NUCLEOTIDE SEQUENCE [LARGE SCALE GENOMIC DNA]</scope>
    <source>
        <strain evidence="5">JFW-Udall</strain>
        <tissue evidence="5">Leaf</tissue>
    </source>
</reference>
<evidence type="ECO:0000256" key="1">
    <source>
        <dbReference type="ARBA" id="ARBA00006643"/>
    </source>
</evidence>
<feature type="domain" description="DYW" evidence="4">
    <location>
        <begin position="200"/>
        <end position="293"/>
    </location>
</feature>
<dbReference type="PANTHER" id="PTHR47926">
    <property type="entry name" value="PENTATRICOPEPTIDE REPEAT-CONTAINING PROTEIN"/>
    <property type="match status" value="1"/>
</dbReference>
<evidence type="ECO:0000259" key="4">
    <source>
        <dbReference type="Pfam" id="PF14432"/>
    </source>
</evidence>
<protein>
    <recommendedName>
        <fullName evidence="4">DYW domain-containing protein</fullName>
    </recommendedName>
</protein>
<sequence length="293" mass="33327">MADHALKLFLEMRRIGVKPNAITFVGVLNACSHVGLINDGHKYFNMMINEYGIKPTIEHYGCLVDILCRAGCLEEAKDIIEEMPMRPNKVIWMTLLSGARNHRNTKIGEYAAQHLIELAPEATGVYVVLSNMYAVAGEWEKVSEVREMMKKRGLRKDPGCSSIEHKGVVHNFVVGDKSHPQTKEIYSKLAEMREKLKLAGHVPDTSQVLLYIEEEEEKEAELEKHSERLAIAFGLINTEAGCPIRIMKNLRVCSDCHSVTKLLSKIYSREIIVRDNSRFHHFKDGLCSCKDFW</sequence>
<dbReference type="Pfam" id="PF12854">
    <property type="entry name" value="PPR_1"/>
    <property type="match status" value="1"/>
</dbReference>
<dbReference type="EMBL" id="JAHUZN010000007">
    <property type="protein sequence ID" value="KAG8489101.1"/>
    <property type="molecule type" value="Genomic_DNA"/>
</dbReference>
<dbReference type="PANTHER" id="PTHR47926:SF436">
    <property type="entry name" value="PENTATRICOPEPTIDE REPEAT-CONTAINING PROTEIN ELI1, CHLOROPLASTIC-LIKE ISOFORM X2"/>
    <property type="match status" value="1"/>
</dbReference>
<evidence type="ECO:0000313" key="5">
    <source>
        <dbReference type="EMBL" id="KAG8489101.1"/>
    </source>
</evidence>
<gene>
    <name evidence="5" type="ORF">CXB51_017030</name>
</gene>
<organism evidence="5 6">
    <name type="scientific">Gossypium anomalum</name>
    <dbReference type="NCBI Taxonomy" id="47600"/>
    <lineage>
        <taxon>Eukaryota</taxon>
        <taxon>Viridiplantae</taxon>
        <taxon>Streptophyta</taxon>
        <taxon>Embryophyta</taxon>
        <taxon>Tracheophyta</taxon>
        <taxon>Spermatophyta</taxon>
        <taxon>Magnoliopsida</taxon>
        <taxon>eudicotyledons</taxon>
        <taxon>Gunneridae</taxon>
        <taxon>Pentapetalae</taxon>
        <taxon>rosids</taxon>
        <taxon>malvids</taxon>
        <taxon>Malvales</taxon>
        <taxon>Malvaceae</taxon>
        <taxon>Malvoideae</taxon>
        <taxon>Gossypium</taxon>
    </lineage>
</organism>
<comment type="caution">
    <text evidence="5">The sequence shown here is derived from an EMBL/GenBank/DDBJ whole genome shotgun (WGS) entry which is preliminary data.</text>
</comment>
<dbReference type="InterPro" id="IPR046960">
    <property type="entry name" value="PPR_At4g14850-like_plant"/>
</dbReference>
<dbReference type="GO" id="GO:0008270">
    <property type="term" value="F:zinc ion binding"/>
    <property type="evidence" value="ECO:0007669"/>
    <property type="project" value="InterPro"/>
</dbReference>
<feature type="repeat" description="PPR" evidence="3">
    <location>
        <begin position="56"/>
        <end position="90"/>
    </location>
</feature>
<keyword evidence="2" id="KW-0677">Repeat</keyword>
<dbReference type="Pfam" id="PF01535">
    <property type="entry name" value="PPR"/>
    <property type="match status" value="1"/>
</dbReference>
<dbReference type="PROSITE" id="PS51375">
    <property type="entry name" value="PPR"/>
    <property type="match status" value="1"/>
</dbReference>
<dbReference type="Pfam" id="PF14432">
    <property type="entry name" value="DYW_deaminase"/>
    <property type="match status" value="1"/>
</dbReference>
<keyword evidence="6" id="KW-1185">Reference proteome</keyword>
<dbReference type="InterPro" id="IPR046849">
    <property type="entry name" value="E2_motif"/>
</dbReference>
<evidence type="ECO:0000256" key="2">
    <source>
        <dbReference type="ARBA" id="ARBA00022737"/>
    </source>
</evidence>